<organism evidence="1 2">
    <name type="scientific">Vibrio campbellii</name>
    <dbReference type="NCBI Taxonomy" id="680"/>
    <lineage>
        <taxon>Bacteria</taxon>
        <taxon>Pseudomonadati</taxon>
        <taxon>Pseudomonadota</taxon>
        <taxon>Gammaproteobacteria</taxon>
        <taxon>Vibrionales</taxon>
        <taxon>Vibrionaceae</taxon>
        <taxon>Vibrio</taxon>
    </lineage>
</organism>
<name>A0AAE9SKT1_9VIBR</name>
<evidence type="ECO:0000313" key="2">
    <source>
        <dbReference type="Proteomes" id="UP001058687"/>
    </source>
</evidence>
<proteinExistence type="predicted"/>
<gene>
    <name evidence="1" type="ORF">HB761_01275</name>
</gene>
<dbReference type="RefSeq" id="WP_255936827.1">
    <property type="nucleotide sequence ID" value="NZ_CP050467.1"/>
</dbReference>
<accession>A0AAE9SKT1</accession>
<evidence type="ECO:0000313" key="1">
    <source>
        <dbReference type="EMBL" id="UTZ25492.1"/>
    </source>
</evidence>
<dbReference type="Proteomes" id="UP001058687">
    <property type="component" value="Chromosome 1"/>
</dbReference>
<dbReference type="AlphaFoldDB" id="A0AAE9SKT1"/>
<dbReference type="EMBL" id="CP050467">
    <property type="protein sequence ID" value="UTZ25492.1"/>
    <property type="molecule type" value="Genomic_DNA"/>
</dbReference>
<reference evidence="1" key="1">
    <citation type="submission" date="2020-03" db="EMBL/GenBank/DDBJ databases">
        <title>Five strains of Vibrio campbellii isolated from Mariana Trench.</title>
        <authorList>
            <person name="Liang J."/>
            <person name="Zhang X.-H."/>
        </authorList>
    </citation>
    <scope>NUCLEOTIDE SEQUENCE</scope>
    <source>
        <strain evidence="1">LJC014</strain>
    </source>
</reference>
<protein>
    <submittedName>
        <fullName evidence="1">Uncharacterized protein</fullName>
    </submittedName>
</protein>
<sequence>MKVLCEINNILELDDSSTVERLKKYIRLSDGQLNIEKNKEYCVYGILFRDNSPWFYLCLDEDDEYPTPYPTELFNIVDGRQSSFWRLSYASYPNGVVTSSIVFDEWSKDTSFYERLLDDDPEAIKLFRKYRSLMDKE</sequence>